<dbReference type="InterPro" id="IPR023009">
    <property type="entry name" value="Tyrosine_recombinase_XerC/XerD"/>
</dbReference>
<evidence type="ECO:0000256" key="8">
    <source>
        <dbReference type="ARBA" id="ARBA00023306"/>
    </source>
</evidence>
<keyword evidence="3 9" id="KW-0132">Cell division</keyword>
<dbReference type="HAMAP" id="MF_01808">
    <property type="entry name" value="Recomb_XerC_XerD"/>
    <property type="match status" value="1"/>
</dbReference>
<evidence type="ECO:0000256" key="7">
    <source>
        <dbReference type="ARBA" id="ARBA00023172"/>
    </source>
</evidence>
<keyword evidence="5 9" id="KW-0229">DNA integration</keyword>
<comment type="similarity">
    <text evidence="9">Belongs to the 'phage' integrase family. XerC subfamily.</text>
</comment>
<comment type="subcellular location">
    <subcellularLocation>
        <location evidence="1 9">Cytoplasm</location>
    </subcellularLocation>
</comment>
<evidence type="ECO:0000256" key="4">
    <source>
        <dbReference type="ARBA" id="ARBA00022829"/>
    </source>
</evidence>
<dbReference type="Gene3D" id="1.10.443.10">
    <property type="entry name" value="Intergrase catalytic core"/>
    <property type="match status" value="1"/>
</dbReference>
<evidence type="ECO:0000259" key="10">
    <source>
        <dbReference type="PROSITE" id="PS51898"/>
    </source>
</evidence>
<evidence type="ECO:0000259" key="11">
    <source>
        <dbReference type="PROSITE" id="PS51900"/>
    </source>
</evidence>
<evidence type="ECO:0000256" key="2">
    <source>
        <dbReference type="ARBA" id="ARBA00022490"/>
    </source>
</evidence>
<feature type="active site" description="O-(3'-phospho-DNA)-tyrosine intermediate" evidence="9">
    <location>
        <position position="268"/>
    </location>
</feature>
<dbReference type="InterPro" id="IPR044068">
    <property type="entry name" value="CB"/>
</dbReference>
<feature type="active site" evidence="9">
    <location>
        <position position="236"/>
    </location>
</feature>
<keyword evidence="13" id="KW-1185">Reference proteome</keyword>
<dbReference type="CDD" id="cd00798">
    <property type="entry name" value="INT_XerDC_C"/>
    <property type="match status" value="1"/>
</dbReference>
<dbReference type="PROSITE" id="PS51900">
    <property type="entry name" value="CB"/>
    <property type="match status" value="1"/>
</dbReference>
<feature type="active site" evidence="9">
    <location>
        <position position="166"/>
    </location>
</feature>
<dbReference type="InterPro" id="IPR002104">
    <property type="entry name" value="Integrase_catalytic"/>
</dbReference>
<evidence type="ECO:0000256" key="1">
    <source>
        <dbReference type="ARBA" id="ARBA00004496"/>
    </source>
</evidence>
<sequence>MDNLITKFLDDLKYHKNYSSRTIESYCKDLHQLNVFLNSDNMKDTSSSDITSWIRDCHSKGDSSKTLQRKISSVRSFFNFLIDLNIIKNNPTFDIKAPKDSKTLPKTVNVDELAFLLDIKPSSKIEVRDIAIFDMIYSCGIRLSELSNLTISKIDFSQQSLRVLGKGNKERVVYFGAKTSNTLKKWINIREEYNPKTDYLFINNKGDHLSNRSIQKRLEIFAKKHASKHIHPHMLRHSFATHLLESSKDLLAVKNLLGHSDISSTQVYTHLDFQQLAEVFDKTHPRAKKKS</sequence>
<dbReference type="Gene3D" id="1.10.150.130">
    <property type="match status" value="1"/>
</dbReference>
<keyword evidence="6 9" id="KW-0238">DNA-binding</keyword>
<keyword evidence="2 9" id="KW-0963">Cytoplasm</keyword>
<feature type="active site" evidence="9">
    <location>
        <position position="233"/>
    </location>
</feature>
<feature type="domain" description="Core-binding (CB)" evidence="11">
    <location>
        <begin position="1"/>
        <end position="82"/>
    </location>
</feature>
<keyword evidence="7 9" id="KW-0233">DNA recombination</keyword>
<dbReference type="InterPro" id="IPR004107">
    <property type="entry name" value="Integrase_SAM-like_N"/>
</dbReference>
<name>A0ABV9TD67_9GAMM</name>
<comment type="function">
    <text evidence="9">Site-specific tyrosine recombinase, which acts by catalyzing the cutting and rejoining of the recombining DNA molecules. The XerC-XerD complex is essential to convert dimers of the bacterial chromosome into monomers to permit their segregation at cell division. It also contributes to the segregational stability of plasmids.</text>
</comment>
<keyword evidence="4 9" id="KW-0159">Chromosome partition</keyword>
<dbReference type="InterPro" id="IPR011010">
    <property type="entry name" value="DNA_brk_join_enz"/>
</dbReference>
<dbReference type="SUPFAM" id="SSF56349">
    <property type="entry name" value="DNA breaking-rejoining enzymes"/>
    <property type="match status" value="1"/>
</dbReference>
<dbReference type="PROSITE" id="PS51898">
    <property type="entry name" value="TYR_RECOMBINASE"/>
    <property type="match status" value="1"/>
</dbReference>
<dbReference type="NCBIfam" id="NF040815">
    <property type="entry name" value="recomb_XerA_Arch"/>
    <property type="match status" value="1"/>
</dbReference>
<comment type="caution">
    <text evidence="12">The sequence shown here is derived from an EMBL/GenBank/DDBJ whole genome shotgun (WGS) entry which is preliminary data.</text>
</comment>
<protein>
    <recommendedName>
        <fullName evidence="9">Tyrosine recombinase XerC</fullName>
    </recommendedName>
</protein>
<evidence type="ECO:0000313" key="13">
    <source>
        <dbReference type="Proteomes" id="UP001595926"/>
    </source>
</evidence>
<dbReference type="PANTHER" id="PTHR30349:SF81">
    <property type="entry name" value="TYROSINE RECOMBINASE XERC"/>
    <property type="match status" value="1"/>
</dbReference>
<evidence type="ECO:0000256" key="9">
    <source>
        <dbReference type="HAMAP-Rule" id="MF_01808"/>
    </source>
</evidence>
<dbReference type="Pfam" id="PF00589">
    <property type="entry name" value="Phage_integrase"/>
    <property type="match status" value="1"/>
</dbReference>
<evidence type="ECO:0000256" key="5">
    <source>
        <dbReference type="ARBA" id="ARBA00022908"/>
    </source>
</evidence>
<evidence type="ECO:0000256" key="3">
    <source>
        <dbReference type="ARBA" id="ARBA00022618"/>
    </source>
</evidence>
<dbReference type="InterPro" id="IPR013762">
    <property type="entry name" value="Integrase-like_cat_sf"/>
</dbReference>
<proteinExistence type="inferred from homology"/>
<gene>
    <name evidence="12" type="primary">xerA</name>
    <name evidence="9" type="synonym">xerC</name>
    <name evidence="12" type="ORF">ACFPDQ_08745</name>
</gene>
<dbReference type="Pfam" id="PF02899">
    <property type="entry name" value="Phage_int_SAM_1"/>
    <property type="match status" value="1"/>
</dbReference>
<feature type="active site" evidence="9">
    <location>
        <position position="259"/>
    </location>
</feature>
<dbReference type="RefSeq" id="WP_119330885.1">
    <property type="nucleotide sequence ID" value="NZ_JBHSJH010000003.1"/>
</dbReference>
<evidence type="ECO:0000256" key="6">
    <source>
        <dbReference type="ARBA" id="ARBA00023125"/>
    </source>
</evidence>
<dbReference type="InterPro" id="IPR010998">
    <property type="entry name" value="Integrase_recombinase_N"/>
</dbReference>
<feature type="domain" description="Tyr recombinase" evidence="10">
    <location>
        <begin position="103"/>
        <end position="281"/>
    </location>
</feature>
<accession>A0ABV9TD67</accession>
<reference evidence="13" key="1">
    <citation type="journal article" date="2019" name="Int. J. Syst. Evol. Microbiol.">
        <title>The Global Catalogue of Microorganisms (GCM) 10K type strain sequencing project: providing services to taxonomists for standard genome sequencing and annotation.</title>
        <authorList>
            <consortium name="The Broad Institute Genomics Platform"/>
            <consortium name="The Broad Institute Genome Sequencing Center for Infectious Disease"/>
            <person name="Wu L."/>
            <person name="Ma J."/>
        </authorList>
    </citation>
    <scope>NUCLEOTIDE SEQUENCE [LARGE SCALE GENOMIC DNA]</scope>
    <source>
        <strain evidence="13">CGMCC 1.13718</strain>
    </source>
</reference>
<keyword evidence="8 9" id="KW-0131">Cell cycle</keyword>
<dbReference type="Proteomes" id="UP001595926">
    <property type="component" value="Unassembled WGS sequence"/>
</dbReference>
<evidence type="ECO:0000313" key="12">
    <source>
        <dbReference type="EMBL" id="MFC4893134.1"/>
    </source>
</evidence>
<feature type="active site" evidence="9">
    <location>
        <position position="142"/>
    </location>
</feature>
<organism evidence="12 13">
    <name type="scientific">Pseudofrancisella aestuarii</name>
    <dbReference type="NCBI Taxonomy" id="2670347"/>
    <lineage>
        <taxon>Bacteria</taxon>
        <taxon>Pseudomonadati</taxon>
        <taxon>Pseudomonadota</taxon>
        <taxon>Gammaproteobacteria</taxon>
        <taxon>Thiotrichales</taxon>
        <taxon>Francisellaceae</taxon>
        <taxon>Pseudofrancisella</taxon>
    </lineage>
</organism>
<dbReference type="InterPro" id="IPR050090">
    <property type="entry name" value="Tyrosine_recombinase_XerCD"/>
</dbReference>
<comment type="subunit">
    <text evidence="9">Forms a cyclic heterotetrameric complex composed of two molecules of XerC and two molecules of XerD.</text>
</comment>
<dbReference type="EMBL" id="JBHSJH010000003">
    <property type="protein sequence ID" value="MFC4893134.1"/>
    <property type="molecule type" value="Genomic_DNA"/>
</dbReference>
<dbReference type="PANTHER" id="PTHR30349">
    <property type="entry name" value="PHAGE INTEGRASE-RELATED"/>
    <property type="match status" value="1"/>
</dbReference>